<dbReference type="SUPFAM" id="SSF51338">
    <property type="entry name" value="Composite domain of metallo-dependent hydrolases"/>
    <property type="match status" value="1"/>
</dbReference>
<dbReference type="InterPro" id="IPR032466">
    <property type="entry name" value="Metal_Hydrolase"/>
</dbReference>
<accession>A0AAF0CR98</accession>
<gene>
    <name evidence="2" type="ORF">PXH66_07005</name>
</gene>
<evidence type="ECO:0000259" key="1">
    <source>
        <dbReference type="Pfam" id="PF01979"/>
    </source>
</evidence>
<dbReference type="KEGG" id="slom:PXH66_07005"/>
<dbReference type="GO" id="GO:0016810">
    <property type="term" value="F:hydrolase activity, acting on carbon-nitrogen (but not peptide) bonds"/>
    <property type="evidence" value="ECO:0007669"/>
    <property type="project" value="InterPro"/>
</dbReference>
<sequence length="412" mass="44748">MPHLRDCVVLHGPELTPHHCADFAWDGDHITAMDLGAPCPRLDTGALVVMPGLYNGHTHLGDSALPDGAAGLTLEEGFFRPHGYKYVELAQLDRAEHLARVEAALRYMTRTGTIAHLDFREQGVHGAELLREAAARVGIDSLILSQFNDSPFPDAQLNDQTLPLPASARTELEGMLAVADGFSESTMNDLTDAGWREVRARTDELGKLRAIHCLENEGYRELSLRRTGSGDLIRAFELLDPHLIIHLTSANAEEIALMAGSGRTAALNPRANTTLGLPVPPILALLDVGANLLLGTDNVMLTQPDLFAELDFTYRLARSQATAARAAEPDPAAILRMVTSNIRPLLGGDHYGYLAKGLPASFVVLDFTADHLRYTRNLLTTLATRIGTADVLATYRSGRRLWAAPAFESTDL</sequence>
<dbReference type="InterPro" id="IPR011059">
    <property type="entry name" value="Metal-dep_hydrolase_composite"/>
</dbReference>
<name>A0AAF0CR98_9BACT</name>
<proteinExistence type="predicted"/>
<evidence type="ECO:0000313" key="2">
    <source>
        <dbReference type="EMBL" id="WED66596.1"/>
    </source>
</evidence>
<evidence type="ECO:0000313" key="3">
    <source>
        <dbReference type="Proteomes" id="UP001218638"/>
    </source>
</evidence>
<dbReference type="Proteomes" id="UP001218638">
    <property type="component" value="Chromosome"/>
</dbReference>
<dbReference type="PANTHER" id="PTHR43794:SF5">
    <property type="entry name" value="CHLOROHYDROLASE FAMILY PROTEIN"/>
    <property type="match status" value="1"/>
</dbReference>
<dbReference type="AlphaFoldDB" id="A0AAF0CR98"/>
<protein>
    <submittedName>
        <fullName evidence="2">Amidohydrolase family protein</fullName>
    </submittedName>
</protein>
<dbReference type="Pfam" id="PF01979">
    <property type="entry name" value="Amidohydro_1"/>
    <property type="match status" value="1"/>
</dbReference>
<dbReference type="Gene3D" id="3.20.20.140">
    <property type="entry name" value="Metal-dependent hydrolases"/>
    <property type="match status" value="1"/>
</dbReference>
<dbReference type="Gene3D" id="2.30.40.10">
    <property type="entry name" value="Urease, subunit C, domain 1"/>
    <property type="match status" value="1"/>
</dbReference>
<reference evidence="2" key="1">
    <citation type="submission" date="2023-03" db="EMBL/GenBank/DDBJ databases">
        <title>Lomoglobus Profundus gen. nov., sp. nov., a novel member of the phylum Verrucomicrobia, isolated from deep-marine sediment of South China Sea.</title>
        <authorList>
            <person name="Ahmad T."/>
            <person name="Ishaq S.E."/>
            <person name="Wang F."/>
        </authorList>
    </citation>
    <scope>NUCLEOTIDE SEQUENCE</scope>
    <source>
        <strain evidence="2">LMO-M01</strain>
    </source>
</reference>
<dbReference type="EMBL" id="CP119075">
    <property type="protein sequence ID" value="WED66596.1"/>
    <property type="molecule type" value="Genomic_DNA"/>
</dbReference>
<feature type="domain" description="Amidohydrolase-related" evidence="1">
    <location>
        <begin position="48"/>
        <end position="399"/>
    </location>
</feature>
<dbReference type="InterPro" id="IPR050287">
    <property type="entry name" value="MTA/SAH_deaminase"/>
</dbReference>
<dbReference type="PANTHER" id="PTHR43794">
    <property type="entry name" value="AMINOHYDROLASE SSNA-RELATED"/>
    <property type="match status" value="1"/>
</dbReference>
<dbReference type="SUPFAM" id="SSF51556">
    <property type="entry name" value="Metallo-dependent hydrolases"/>
    <property type="match status" value="1"/>
</dbReference>
<dbReference type="RefSeq" id="WP_330927945.1">
    <property type="nucleotide sequence ID" value="NZ_CP119075.1"/>
</dbReference>
<keyword evidence="3" id="KW-1185">Reference proteome</keyword>
<dbReference type="InterPro" id="IPR006680">
    <property type="entry name" value="Amidohydro-rel"/>
</dbReference>
<organism evidence="2 3">
    <name type="scientific">Synoicihabitans lomoniglobus</name>
    <dbReference type="NCBI Taxonomy" id="2909285"/>
    <lineage>
        <taxon>Bacteria</taxon>
        <taxon>Pseudomonadati</taxon>
        <taxon>Verrucomicrobiota</taxon>
        <taxon>Opitutia</taxon>
        <taxon>Opitutales</taxon>
        <taxon>Opitutaceae</taxon>
        <taxon>Synoicihabitans</taxon>
    </lineage>
</organism>